<dbReference type="Proteomes" id="UP001150062">
    <property type="component" value="Unassembled WGS sequence"/>
</dbReference>
<keyword evidence="7" id="KW-0333">Golgi apparatus</keyword>
<protein>
    <submittedName>
        <fullName evidence="10">Protein sys1</fullName>
    </submittedName>
</protein>
<feature type="transmembrane region" description="Helical" evidence="9">
    <location>
        <begin position="60"/>
        <end position="80"/>
    </location>
</feature>
<evidence type="ECO:0000256" key="6">
    <source>
        <dbReference type="ARBA" id="ARBA00022989"/>
    </source>
</evidence>
<dbReference type="EMBL" id="JAOAOG010000218">
    <property type="protein sequence ID" value="KAJ6239681.1"/>
    <property type="molecule type" value="Genomic_DNA"/>
</dbReference>
<feature type="transmembrane region" description="Helical" evidence="9">
    <location>
        <begin position="116"/>
        <end position="135"/>
    </location>
</feature>
<dbReference type="AlphaFoldDB" id="A0AAV7ZN93"/>
<dbReference type="GO" id="GO:0000139">
    <property type="term" value="C:Golgi membrane"/>
    <property type="evidence" value="ECO:0007669"/>
    <property type="project" value="UniProtKB-SubCell"/>
</dbReference>
<proteinExistence type="inferred from homology"/>
<evidence type="ECO:0000256" key="8">
    <source>
        <dbReference type="ARBA" id="ARBA00023136"/>
    </source>
</evidence>
<name>A0AAV7ZN93_9EUKA</name>
<reference evidence="11" key="1">
    <citation type="submission" date="2022-08" db="EMBL/GenBank/DDBJ databases">
        <title>Novel sulfate-reducing endosymbionts in the free-living metamonad Anaeramoeba.</title>
        <authorList>
            <person name="Jerlstrom-Hultqvist J."/>
            <person name="Cepicka I."/>
            <person name="Gallot-Lavallee L."/>
            <person name="Salas-Leiva D."/>
            <person name="Curtis B.A."/>
            <person name="Zahonova K."/>
            <person name="Pipaliya S."/>
            <person name="Dacks J."/>
            <person name="Roger A.J."/>
        </authorList>
    </citation>
    <scope>NUCLEOTIDE SEQUENCE</scope>
    <source>
        <strain evidence="11">Schooner1</strain>
    </source>
</reference>
<gene>
    <name evidence="10" type="ORF">M0812_13316</name>
    <name evidence="11" type="ORF">M0813_24905</name>
</gene>
<evidence type="ECO:0000256" key="9">
    <source>
        <dbReference type="SAM" id="Phobius"/>
    </source>
</evidence>
<evidence type="ECO:0000256" key="7">
    <source>
        <dbReference type="ARBA" id="ARBA00023034"/>
    </source>
</evidence>
<keyword evidence="5" id="KW-0653">Protein transport</keyword>
<evidence type="ECO:0000256" key="4">
    <source>
        <dbReference type="ARBA" id="ARBA00022692"/>
    </source>
</evidence>
<organism evidence="10 12">
    <name type="scientific">Anaeramoeba flamelloides</name>
    <dbReference type="NCBI Taxonomy" id="1746091"/>
    <lineage>
        <taxon>Eukaryota</taxon>
        <taxon>Metamonada</taxon>
        <taxon>Anaeramoebidae</taxon>
        <taxon>Anaeramoeba</taxon>
    </lineage>
</organism>
<keyword evidence="8 9" id="KW-0472">Membrane</keyword>
<dbReference type="GO" id="GO:0043001">
    <property type="term" value="P:Golgi to plasma membrane protein transport"/>
    <property type="evidence" value="ECO:0007669"/>
    <property type="project" value="TreeGrafter"/>
</dbReference>
<comment type="caution">
    <text evidence="10">The sequence shown here is derived from an EMBL/GenBank/DDBJ whole genome shotgun (WGS) entry which is preliminary data.</text>
</comment>
<feature type="transmembrane region" description="Helical" evidence="9">
    <location>
        <begin position="92"/>
        <end position="110"/>
    </location>
</feature>
<feature type="transmembrane region" description="Helical" evidence="9">
    <location>
        <begin position="12"/>
        <end position="40"/>
    </location>
</feature>
<dbReference type="Proteomes" id="UP001146793">
    <property type="component" value="Unassembled WGS sequence"/>
</dbReference>
<accession>A0AAV7ZN93</accession>
<dbReference type="GO" id="GO:0006895">
    <property type="term" value="P:Golgi to endosome transport"/>
    <property type="evidence" value="ECO:0007669"/>
    <property type="project" value="TreeGrafter"/>
</dbReference>
<dbReference type="PANTHER" id="PTHR12952:SF0">
    <property type="entry name" value="PROTEIN SYS1 HOMOLOG"/>
    <property type="match status" value="1"/>
</dbReference>
<evidence type="ECO:0000256" key="3">
    <source>
        <dbReference type="ARBA" id="ARBA00022448"/>
    </source>
</evidence>
<evidence type="ECO:0000256" key="1">
    <source>
        <dbReference type="ARBA" id="ARBA00004653"/>
    </source>
</evidence>
<evidence type="ECO:0000313" key="12">
    <source>
        <dbReference type="Proteomes" id="UP001146793"/>
    </source>
</evidence>
<keyword evidence="3" id="KW-0813">Transport</keyword>
<evidence type="ECO:0000313" key="13">
    <source>
        <dbReference type="Proteomes" id="UP001150062"/>
    </source>
</evidence>
<evidence type="ECO:0000256" key="5">
    <source>
        <dbReference type="ARBA" id="ARBA00022927"/>
    </source>
</evidence>
<dbReference type="InterPro" id="IPR019185">
    <property type="entry name" value="Integral_membrane_SYS1-rel"/>
</dbReference>
<comment type="similarity">
    <text evidence="2">Belongs to the SYS1 family.</text>
</comment>
<dbReference type="PANTHER" id="PTHR12952">
    <property type="entry name" value="SYS1"/>
    <property type="match status" value="1"/>
</dbReference>
<keyword evidence="4 9" id="KW-0812">Transmembrane</keyword>
<reference evidence="10" key="2">
    <citation type="submission" date="2022-08" db="EMBL/GenBank/DDBJ databases">
        <title>Novel sulphate-reducing endosymbionts in the free-living metamonad Anaeramoeba.</title>
        <authorList>
            <person name="Jerlstrom-Hultqvist J."/>
            <person name="Cepicka I."/>
            <person name="Gallot-Lavallee L."/>
            <person name="Salas-Leiva D."/>
            <person name="Curtis B.A."/>
            <person name="Zahonova K."/>
            <person name="Pipaliya S."/>
            <person name="Dacks J."/>
            <person name="Roger A.J."/>
        </authorList>
    </citation>
    <scope>NUCLEOTIDE SEQUENCE</scope>
    <source>
        <strain evidence="10">Busselton2</strain>
    </source>
</reference>
<evidence type="ECO:0000313" key="10">
    <source>
        <dbReference type="EMBL" id="KAJ3441309.1"/>
    </source>
</evidence>
<evidence type="ECO:0000313" key="11">
    <source>
        <dbReference type="EMBL" id="KAJ6239681.1"/>
    </source>
</evidence>
<dbReference type="EMBL" id="JANTQA010000029">
    <property type="protein sequence ID" value="KAJ3441309.1"/>
    <property type="molecule type" value="Genomic_DNA"/>
</dbReference>
<dbReference type="Pfam" id="PF09801">
    <property type="entry name" value="SYS1"/>
    <property type="match status" value="1"/>
</dbReference>
<dbReference type="GO" id="GO:0034067">
    <property type="term" value="P:protein localization to Golgi apparatus"/>
    <property type="evidence" value="ECO:0007669"/>
    <property type="project" value="TreeGrafter"/>
</dbReference>
<comment type="subcellular location">
    <subcellularLocation>
        <location evidence="1">Golgi apparatus membrane</location>
        <topology evidence="1">Multi-pass membrane protein</topology>
    </subcellularLocation>
</comment>
<dbReference type="GO" id="GO:0005802">
    <property type="term" value="C:trans-Golgi network"/>
    <property type="evidence" value="ECO:0007669"/>
    <property type="project" value="TreeGrafter"/>
</dbReference>
<evidence type="ECO:0000256" key="2">
    <source>
        <dbReference type="ARBA" id="ARBA00008160"/>
    </source>
</evidence>
<keyword evidence="13" id="KW-1185">Reference proteome</keyword>
<sequence length="167" mass="19607">MFVIEKFNPYRIFLRISLFQTVHFLFTIGFSLLFTTILGATLKTRQLFFSADYFQFTTTIGKILAISFLISGIITAFIISKFVKRSRKCIDFLITFYILNFLIYLIIDGFPSKMGWWVVTTTNQIIMMYLTIKLVRKKELEEIPIYAPLEENSIKPPPKKENIEIFV</sequence>
<dbReference type="GO" id="GO:0005829">
    <property type="term" value="C:cytosol"/>
    <property type="evidence" value="ECO:0007669"/>
    <property type="project" value="GOC"/>
</dbReference>
<keyword evidence="6 9" id="KW-1133">Transmembrane helix</keyword>